<name>I2GD67_9BACT</name>
<comment type="caution">
    <text evidence="3">The sequence shown here is derived from an EMBL/GenBank/DDBJ whole genome shotgun (WGS) entry which is preliminary data.</text>
</comment>
<evidence type="ECO:0000259" key="2">
    <source>
        <dbReference type="Pfam" id="PF13568"/>
    </source>
</evidence>
<feature type="domain" description="Outer membrane protein beta-barrel" evidence="2">
    <location>
        <begin position="57"/>
        <end position="206"/>
    </location>
</feature>
<dbReference type="STRING" id="1185876.BN8_00793"/>
<evidence type="ECO:0000313" key="4">
    <source>
        <dbReference type="Proteomes" id="UP000009309"/>
    </source>
</evidence>
<proteinExistence type="predicted"/>
<organism evidence="3 4">
    <name type="scientific">Fibrisoma limi BUZ 3</name>
    <dbReference type="NCBI Taxonomy" id="1185876"/>
    <lineage>
        <taxon>Bacteria</taxon>
        <taxon>Pseudomonadati</taxon>
        <taxon>Bacteroidota</taxon>
        <taxon>Cytophagia</taxon>
        <taxon>Cytophagales</taxon>
        <taxon>Spirosomataceae</taxon>
        <taxon>Fibrisoma</taxon>
    </lineage>
</organism>
<evidence type="ECO:0000313" key="3">
    <source>
        <dbReference type="EMBL" id="CCH51841.1"/>
    </source>
</evidence>
<dbReference type="AlphaFoldDB" id="I2GD67"/>
<gene>
    <name evidence="3" type="ORF">BN8_00793</name>
</gene>
<accession>I2GD67</accession>
<dbReference type="InterPro" id="IPR025665">
    <property type="entry name" value="Beta-barrel_OMP_2"/>
</dbReference>
<dbReference type="eggNOG" id="ENOG5032Z1D">
    <property type="taxonomic scope" value="Bacteria"/>
</dbReference>
<feature type="signal peptide" evidence="1">
    <location>
        <begin position="1"/>
        <end position="23"/>
    </location>
</feature>
<keyword evidence="4" id="KW-1185">Reference proteome</keyword>
<dbReference type="Pfam" id="PF13568">
    <property type="entry name" value="OMP_b-brl_2"/>
    <property type="match status" value="1"/>
</dbReference>
<sequence length="233" mass="24777">MKPLSFLLTFSFILSILSAPILAQNRGGFTSPSTSRQAGARPVGSSQSDLTIPRDVAAVRVGIRGGVTYPIFLENQGADPSIGYVGGIVAQFGRGNVSFQPEVNYSQFGFNTSIPFLGSINARFTQIEVPLLLKFSSGQATGHRFFFNVGPYGSYLYRATSNGIEQDLDNVLDTRFSVGAAAGLGAAFKAGPGHLTVEVRGLYTLGTTEEINTDSRLIELQGTLGYLIPLGGR</sequence>
<dbReference type="OrthoDB" id="961693at2"/>
<dbReference type="Proteomes" id="UP000009309">
    <property type="component" value="Unassembled WGS sequence"/>
</dbReference>
<protein>
    <recommendedName>
        <fullName evidence="2">Outer membrane protein beta-barrel domain-containing protein</fullName>
    </recommendedName>
</protein>
<dbReference type="EMBL" id="CAIT01000004">
    <property type="protein sequence ID" value="CCH51841.1"/>
    <property type="molecule type" value="Genomic_DNA"/>
</dbReference>
<feature type="chain" id="PRO_5003659284" description="Outer membrane protein beta-barrel domain-containing protein" evidence="1">
    <location>
        <begin position="24"/>
        <end position="233"/>
    </location>
</feature>
<evidence type="ECO:0000256" key="1">
    <source>
        <dbReference type="SAM" id="SignalP"/>
    </source>
</evidence>
<keyword evidence="1" id="KW-0732">Signal</keyword>
<reference evidence="3 4" key="1">
    <citation type="journal article" date="2012" name="J. Bacteriol.">
        <title>Genome Sequence of the Filamentous Bacterium Fibrisoma limi BUZ 3T.</title>
        <authorList>
            <person name="Filippini M."/>
            <person name="Qi W."/>
            <person name="Jaenicke S."/>
            <person name="Goesmann A."/>
            <person name="Smits T.H."/>
            <person name="Bagheri H.C."/>
        </authorList>
    </citation>
    <scope>NUCLEOTIDE SEQUENCE [LARGE SCALE GENOMIC DNA]</scope>
    <source>
        <strain evidence="4">BUZ 3T</strain>
    </source>
</reference>
<dbReference type="RefSeq" id="WP_009280427.1">
    <property type="nucleotide sequence ID" value="NZ_CAIT01000004.1"/>
</dbReference>